<keyword evidence="3" id="KW-1185">Reference proteome</keyword>
<feature type="region of interest" description="Disordered" evidence="1">
    <location>
        <begin position="112"/>
        <end position="148"/>
    </location>
</feature>
<proteinExistence type="predicted"/>
<accession>A0A830HQU2</accession>
<evidence type="ECO:0000313" key="3">
    <source>
        <dbReference type="Proteomes" id="UP000660262"/>
    </source>
</evidence>
<sequence>MFVWNGGECAGVFHGQQGQHGQAGGGGLLPLGRSVVPAGAAPAPAGHGGAAPARGYHSNRNFYSGAGGRRRGFRRNQFYGRNGGRFGQHLGDAPWDHNGADSKFVVIDRGDLNNRASGARPARGAQPDENDDPQGKQNTSSNASTDLEAITLATRLVHPRKSRRDEAALAMEERRTQHQTQAQSKTQTRVHGEHAYVSTPQVMPYVAPLPWHGQGRAVDFTVTEADGAGFRFSVTPTLAQHRLASRMVMPSPTPSPSRWAPRRATVEDLDMAILCTPEAFCAPYPSLQIEELDMTLDVP</sequence>
<reference evidence="2" key="1">
    <citation type="submission" date="2020-10" db="EMBL/GenBank/DDBJ databases">
        <title>Unveiling of a novel bifunctional photoreceptor, Dualchrome1, isolated from a cosmopolitan green alga.</title>
        <authorList>
            <person name="Suzuki S."/>
            <person name="Kawachi M."/>
        </authorList>
    </citation>
    <scope>NUCLEOTIDE SEQUENCE</scope>
    <source>
        <strain evidence="2">NIES 2893</strain>
    </source>
</reference>
<evidence type="ECO:0000256" key="1">
    <source>
        <dbReference type="SAM" id="MobiDB-lite"/>
    </source>
</evidence>
<feature type="region of interest" description="Disordered" evidence="1">
    <location>
        <begin position="170"/>
        <end position="190"/>
    </location>
</feature>
<gene>
    <name evidence="2" type="ORF">PPROV_000811700</name>
</gene>
<comment type="caution">
    <text evidence="2">The sequence shown here is derived from an EMBL/GenBank/DDBJ whole genome shotgun (WGS) entry which is preliminary data.</text>
</comment>
<organism evidence="2 3">
    <name type="scientific">Pycnococcus provasolii</name>
    <dbReference type="NCBI Taxonomy" id="41880"/>
    <lineage>
        <taxon>Eukaryota</taxon>
        <taxon>Viridiplantae</taxon>
        <taxon>Chlorophyta</taxon>
        <taxon>Pseudoscourfieldiophyceae</taxon>
        <taxon>Pseudoscourfieldiales</taxon>
        <taxon>Pycnococcaceae</taxon>
        <taxon>Pycnococcus</taxon>
    </lineage>
</organism>
<protein>
    <submittedName>
        <fullName evidence="2">Uncharacterized protein</fullName>
    </submittedName>
</protein>
<feature type="compositionally biased region" description="Polar residues" evidence="1">
    <location>
        <begin position="135"/>
        <end position="145"/>
    </location>
</feature>
<feature type="compositionally biased region" description="Polar residues" evidence="1">
    <location>
        <begin position="178"/>
        <end position="189"/>
    </location>
</feature>
<dbReference type="Proteomes" id="UP000660262">
    <property type="component" value="Unassembled WGS sequence"/>
</dbReference>
<feature type="region of interest" description="Disordered" evidence="1">
    <location>
        <begin position="43"/>
        <end position="69"/>
    </location>
</feature>
<feature type="compositionally biased region" description="Low complexity" evidence="1">
    <location>
        <begin position="43"/>
        <end position="53"/>
    </location>
</feature>
<name>A0A830HQU2_9CHLO</name>
<dbReference type="AlphaFoldDB" id="A0A830HQU2"/>
<dbReference type="EMBL" id="BNJQ01000024">
    <property type="protein sequence ID" value="GHP09382.1"/>
    <property type="molecule type" value="Genomic_DNA"/>
</dbReference>
<evidence type="ECO:0000313" key="2">
    <source>
        <dbReference type="EMBL" id="GHP09382.1"/>
    </source>
</evidence>